<dbReference type="GO" id="GO:0006355">
    <property type="term" value="P:regulation of DNA-templated transcription"/>
    <property type="evidence" value="ECO:0007669"/>
    <property type="project" value="UniProtKB-ARBA"/>
</dbReference>
<organism evidence="5 6">
    <name type="scientific">Caulobacter zeae</name>
    <dbReference type="NCBI Taxonomy" id="2055137"/>
    <lineage>
        <taxon>Bacteria</taxon>
        <taxon>Pseudomonadati</taxon>
        <taxon>Pseudomonadota</taxon>
        <taxon>Alphaproteobacteria</taxon>
        <taxon>Caulobacterales</taxon>
        <taxon>Caulobacteraceae</taxon>
        <taxon>Caulobacter</taxon>
    </lineage>
</organism>
<dbReference type="SMART" id="SM00344">
    <property type="entry name" value="HTH_ASNC"/>
    <property type="match status" value="1"/>
</dbReference>
<dbReference type="SUPFAM" id="SSF46785">
    <property type="entry name" value="Winged helix' DNA-binding domain"/>
    <property type="match status" value="1"/>
</dbReference>
<evidence type="ECO:0000256" key="3">
    <source>
        <dbReference type="ARBA" id="ARBA00023163"/>
    </source>
</evidence>
<evidence type="ECO:0000256" key="2">
    <source>
        <dbReference type="ARBA" id="ARBA00023125"/>
    </source>
</evidence>
<sequence>MRRSEMIDLDSIDRRLLAILQEDATVSIAELAERVGLSQTPCWKRLKRLQDTGVITARVALLDREALDLPLTVFVAVKTGRHDEGWLETFAKGAGALPEVVEFYRMAGEVDYLLKVVVKDIAAYDRFYKRLIATAPLTDVSSSFAMEQIKFTTALPIPT</sequence>
<dbReference type="Pfam" id="PF01037">
    <property type="entry name" value="AsnC_trans_reg"/>
    <property type="match status" value="1"/>
</dbReference>
<dbReference type="PANTHER" id="PTHR30154:SF17">
    <property type="entry name" value="DNA-BINDING TRANSCRIPTIONAL ACTIVATOR DECR"/>
    <property type="match status" value="1"/>
</dbReference>
<dbReference type="OrthoDB" id="7847328at2"/>
<accession>A0A2N5CYQ9</accession>
<evidence type="ECO:0000256" key="1">
    <source>
        <dbReference type="ARBA" id="ARBA00023015"/>
    </source>
</evidence>
<dbReference type="PANTHER" id="PTHR30154">
    <property type="entry name" value="LEUCINE-RESPONSIVE REGULATORY PROTEIN"/>
    <property type="match status" value="1"/>
</dbReference>
<keyword evidence="2" id="KW-0238">DNA-binding</keyword>
<reference evidence="5 6" key="1">
    <citation type="submission" date="2017-12" db="EMBL/GenBank/DDBJ databases">
        <title>The genome sequence of Caulobacter sp. 410.</title>
        <authorList>
            <person name="Gao J."/>
            <person name="Mao X."/>
            <person name="Sun J."/>
        </authorList>
    </citation>
    <scope>NUCLEOTIDE SEQUENCE [LARGE SCALE GENOMIC DNA]</scope>
    <source>
        <strain evidence="5 6">410</strain>
    </source>
</reference>
<gene>
    <name evidence="5" type="ORF">SGCZBJ_25200</name>
</gene>
<evidence type="ECO:0000313" key="5">
    <source>
        <dbReference type="EMBL" id="PLR18932.1"/>
    </source>
</evidence>
<name>A0A2N5CYQ9_9CAUL</name>
<dbReference type="Pfam" id="PF13412">
    <property type="entry name" value="HTH_24"/>
    <property type="match status" value="1"/>
</dbReference>
<dbReference type="InterPro" id="IPR019885">
    <property type="entry name" value="Tscrpt_reg_HTH_AsnC-type_CS"/>
</dbReference>
<dbReference type="CDD" id="cd00090">
    <property type="entry name" value="HTH_ARSR"/>
    <property type="match status" value="1"/>
</dbReference>
<dbReference type="GO" id="GO:0043565">
    <property type="term" value="F:sequence-specific DNA binding"/>
    <property type="evidence" value="ECO:0007669"/>
    <property type="project" value="InterPro"/>
</dbReference>
<evidence type="ECO:0000259" key="4">
    <source>
        <dbReference type="PROSITE" id="PS50956"/>
    </source>
</evidence>
<comment type="caution">
    <text evidence="5">The sequence shown here is derived from an EMBL/GenBank/DDBJ whole genome shotgun (WGS) entry which is preliminary data.</text>
</comment>
<dbReference type="Gene3D" id="1.10.10.10">
    <property type="entry name" value="Winged helix-like DNA-binding domain superfamily/Winged helix DNA-binding domain"/>
    <property type="match status" value="1"/>
</dbReference>
<dbReference type="RefSeq" id="WP_101720642.1">
    <property type="nucleotide sequence ID" value="NZ_PJRS01000049.1"/>
</dbReference>
<dbReference type="EMBL" id="PJRS01000049">
    <property type="protein sequence ID" value="PLR18932.1"/>
    <property type="molecule type" value="Genomic_DNA"/>
</dbReference>
<evidence type="ECO:0000313" key="6">
    <source>
        <dbReference type="Proteomes" id="UP000234479"/>
    </source>
</evidence>
<protein>
    <submittedName>
        <fullName evidence="5">Transcriptional regulator</fullName>
    </submittedName>
</protein>
<dbReference type="SUPFAM" id="SSF54909">
    <property type="entry name" value="Dimeric alpha+beta barrel"/>
    <property type="match status" value="1"/>
</dbReference>
<dbReference type="GO" id="GO:0005829">
    <property type="term" value="C:cytosol"/>
    <property type="evidence" value="ECO:0007669"/>
    <property type="project" value="TreeGrafter"/>
</dbReference>
<dbReference type="InterPro" id="IPR000485">
    <property type="entry name" value="AsnC-type_HTH_dom"/>
</dbReference>
<dbReference type="InterPro" id="IPR011991">
    <property type="entry name" value="ArsR-like_HTH"/>
</dbReference>
<dbReference type="InterPro" id="IPR036388">
    <property type="entry name" value="WH-like_DNA-bd_sf"/>
</dbReference>
<dbReference type="InterPro" id="IPR019888">
    <property type="entry name" value="Tscrpt_reg_AsnC-like"/>
</dbReference>
<dbReference type="InterPro" id="IPR036390">
    <property type="entry name" value="WH_DNA-bd_sf"/>
</dbReference>
<keyword evidence="6" id="KW-1185">Reference proteome</keyword>
<feature type="domain" description="HTH asnC-type" evidence="4">
    <location>
        <begin position="9"/>
        <end position="70"/>
    </location>
</feature>
<dbReference type="InterPro" id="IPR011008">
    <property type="entry name" value="Dimeric_a/b-barrel"/>
</dbReference>
<dbReference type="AlphaFoldDB" id="A0A2N5CYQ9"/>
<proteinExistence type="predicted"/>
<dbReference type="Gene3D" id="3.30.70.920">
    <property type="match status" value="1"/>
</dbReference>
<dbReference type="InterPro" id="IPR019887">
    <property type="entry name" value="Tscrpt_reg_AsnC/Lrp_C"/>
</dbReference>
<dbReference type="PROSITE" id="PS00519">
    <property type="entry name" value="HTH_ASNC_1"/>
    <property type="match status" value="1"/>
</dbReference>
<dbReference type="Proteomes" id="UP000234479">
    <property type="component" value="Unassembled WGS sequence"/>
</dbReference>
<dbReference type="PROSITE" id="PS50956">
    <property type="entry name" value="HTH_ASNC_2"/>
    <property type="match status" value="1"/>
</dbReference>
<dbReference type="PRINTS" id="PR00033">
    <property type="entry name" value="HTHASNC"/>
</dbReference>
<dbReference type="GO" id="GO:0043200">
    <property type="term" value="P:response to amino acid"/>
    <property type="evidence" value="ECO:0007669"/>
    <property type="project" value="TreeGrafter"/>
</dbReference>
<keyword evidence="3" id="KW-0804">Transcription</keyword>
<keyword evidence="1" id="KW-0805">Transcription regulation</keyword>